<gene>
    <name evidence="3" type="ORF">GTQ55_13835</name>
    <name evidence="2" type="ORF">HNQ53_002536</name>
</gene>
<dbReference type="RefSeq" id="WP_161859270.1">
    <property type="nucleotide sequence ID" value="NZ_CP047491.1"/>
</dbReference>
<accession>A0A6P1TB12</accession>
<evidence type="ECO:0000313" key="3">
    <source>
        <dbReference type="EMBL" id="QHQ39958.1"/>
    </source>
</evidence>
<evidence type="ECO:0000313" key="4">
    <source>
        <dbReference type="Proteomes" id="UP000464675"/>
    </source>
</evidence>
<organism evidence="2 5">
    <name type="scientific">Microbulbifer hydrolyticus</name>
    <dbReference type="NCBI Taxonomy" id="48074"/>
    <lineage>
        <taxon>Bacteria</taxon>
        <taxon>Pseudomonadati</taxon>
        <taxon>Pseudomonadota</taxon>
        <taxon>Gammaproteobacteria</taxon>
        <taxon>Cellvibrionales</taxon>
        <taxon>Microbulbiferaceae</taxon>
        <taxon>Microbulbifer</taxon>
    </lineage>
</organism>
<dbReference type="AlphaFoldDB" id="A0A6P1TB12"/>
<reference evidence="2 5" key="2">
    <citation type="submission" date="2020-08" db="EMBL/GenBank/DDBJ databases">
        <title>Genomic Encyclopedia of Type Strains, Phase IV (KMG-IV): sequencing the most valuable type-strain genomes for metagenomic binning, comparative biology and taxonomic classification.</title>
        <authorList>
            <person name="Goeker M."/>
        </authorList>
    </citation>
    <scope>NUCLEOTIDE SEQUENCE [LARGE SCALE GENOMIC DNA]</scope>
    <source>
        <strain evidence="2 5">DSM 11525</strain>
    </source>
</reference>
<sequence>MKKKEIEKERDLLIAQLHDVQERLEELYIESGEKYKRIAESEAANASLKEKLDSAVSELNEVRPVYNEIVDYLTRELGASASVCDAQDGPLSAIKLLMEQKARAEKDATTVASMNERLLTQLHGVQEQFESCFLKSQEQAKTIEDQEEKIRSKNKKLQKLSQRKREAVERAQALEVEIEELRAVTEVKPDSQGERSRSFNILGKALLKRSQKVDLYSKELSLIKSCSLFDEVWYLEKNKDVAESGIDPALHYFLYGAEDRRDPSPHFSTEWYLNTYPDVAQEKINPLLHYLIAGKSEGRKLSSM</sequence>
<keyword evidence="1" id="KW-0175">Coiled coil</keyword>
<keyword evidence="4" id="KW-1185">Reference proteome</keyword>
<reference evidence="3 4" key="1">
    <citation type="submission" date="2020-01" db="EMBL/GenBank/DDBJ databases">
        <title>The possibility of degradation of plastic by Microbulbifer hydrolyticus IRE-31.</title>
        <authorList>
            <person name="Liu L."/>
        </authorList>
    </citation>
    <scope>NUCLEOTIDE SEQUENCE [LARGE SCALE GENOMIC DNA]</scope>
    <source>
        <strain evidence="3 4">IRE-31</strain>
    </source>
</reference>
<feature type="coiled-coil region" evidence="1">
    <location>
        <begin position="3"/>
        <end position="58"/>
    </location>
</feature>
<name>A0A6P1TB12_9GAMM</name>
<proteinExistence type="predicted"/>
<feature type="coiled-coil region" evidence="1">
    <location>
        <begin position="136"/>
        <end position="184"/>
    </location>
</feature>
<evidence type="ECO:0000313" key="2">
    <source>
        <dbReference type="EMBL" id="MBB5212311.1"/>
    </source>
</evidence>
<dbReference type="EMBL" id="JACHHR010000003">
    <property type="protein sequence ID" value="MBB5212311.1"/>
    <property type="molecule type" value="Genomic_DNA"/>
</dbReference>
<protein>
    <submittedName>
        <fullName evidence="2">Chromosome segregation ATPase</fullName>
    </submittedName>
</protein>
<dbReference type="Proteomes" id="UP000563601">
    <property type="component" value="Unassembled WGS sequence"/>
</dbReference>
<dbReference type="OrthoDB" id="7068720at2"/>
<evidence type="ECO:0000256" key="1">
    <source>
        <dbReference type="SAM" id="Coils"/>
    </source>
</evidence>
<evidence type="ECO:0000313" key="5">
    <source>
        <dbReference type="Proteomes" id="UP000563601"/>
    </source>
</evidence>
<dbReference type="Proteomes" id="UP000464675">
    <property type="component" value="Chromosome"/>
</dbReference>
<dbReference type="EMBL" id="CP047491">
    <property type="protein sequence ID" value="QHQ39958.1"/>
    <property type="molecule type" value="Genomic_DNA"/>
</dbReference>